<organism evidence="5 6">
    <name type="scientific">Zhihengliuella alba</name>
    <dbReference type="NCBI Taxonomy" id="547018"/>
    <lineage>
        <taxon>Bacteria</taxon>
        <taxon>Bacillati</taxon>
        <taxon>Actinomycetota</taxon>
        <taxon>Actinomycetes</taxon>
        <taxon>Micrococcales</taxon>
        <taxon>Micrococcaceae</taxon>
        <taxon>Zhihengliuella</taxon>
    </lineage>
</organism>
<dbReference type="SUPFAM" id="SSF55729">
    <property type="entry name" value="Acyl-CoA N-acyltransferases (Nat)"/>
    <property type="match status" value="1"/>
</dbReference>
<evidence type="ECO:0000256" key="2">
    <source>
        <dbReference type="ARBA" id="ARBA00023315"/>
    </source>
</evidence>
<evidence type="ECO:0000313" key="5">
    <source>
        <dbReference type="EMBL" id="GAA3698043.1"/>
    </source>
</evidence>
<comment type="similarity">
    <text evidence="3">Belongs to the acetyltransferase family. RimI subfamily.</text>
</comment>
<sequence length="153" mass="16963">MSFTLREMTAADLDTVHALEQRLFPEDAWPRDAFEAELSQPQTRKYWVAEVDGSIAGYCGMMCALPIADVQTIAVVPEHEGKGIGSALLTGLIEEARGRRARDVLLEVRADNARAQALYERFGFQRIHVRPRYYKGGVDAVIMQLELSGAPGV</sequence>
<name>A0ABP7D1M0_9MICC</name>
<dbReference type="InterPro" id="IPR006464">
    <property type="entry name" value="AcTrfase_RimI/Ard1"/>
</dbReference>
<evidence type="ECO:0000313" key="6">
    <source>
        <dbReference type="Proteomes" id="UP001501536"/>
    </source>
</evidence>
<dbReference type="Pfam" id="PF00583">
    <property type="entry name" value="Acetyltransf_1"/>
    <property type="match status" value="1"/>
</dbReference>
<comment type="caution">
    <text evidence="5">The sequence shown here is derived from an EMBL/GenBank/DDBJ whole genome shotgun (WGS) entry which is preliminary data.</text>
</comment>
<evidence type="ECO:0000256" key="3">
    <source>
        <dbReference type="RuleBase" id="RU363094"/>
    </source>
</evidence>
<evidence type="ECO:0000256" key="1">
    <source>
        <dbReference type="ARBA" id="ARBA00022679"/>
    </source>
</evidence>
<dbReference type="NCBIfam" id="TIGR01575">
    <property type="entry name" value="rimI"/>
    <property type="match status" value="1"/>
</dbReference>
<dbReference type="CDD" id="cd04301">
    <property type="entry name" value="NAT_SF"/>
    <property type="match status" value="1"/>
</dbReference>
<evidence type="ECO:0000259" key="4">
    <source>
        <dbReference type="PROSITE" id="PS51186"/>
    </source>
</evidence>
<dbReference type="InterPro" id="IPR016181">
    <property type="entry name" value="Acyl_CoA_acyltransferase"/>
</dbReference>
<dbReference type="PROSITE" id="PS51186">
    <property type="entry name" value="GNAT"/>
    <property type="match status" value="1"/>
</dbReference>
<proteinExistence type="inferred from homology"/>
<reference evidence="6" key="1">
    <citation type="journal article" date="2019" name="Int. J. Syst. Evol. Microbiol.">
        <title>The Global Catalogue of Microorganisms (GCM) 10K type strain sequencing project: providing services to taxonomists for standard genome sequencing and annotation.</title>
        <authorList>
            <consortium name="The Broad Institute Genomics Platform"/>
            <consortium name="The Broad Institute Genome Sequencing Center for Infectious Disease"/>
            <person name="Wu L."/>
            <person name="Ma J."/>
        </authorList>
    </citation>
    <scope>NUCLEOTIDE SEQUENCE [LARGE SCALE GENOMIC DNA]</scope>
    <source>
        <strain evidence="6">JCM 16961</strain>
    </source>
</reference>
<gene>
    <name evidence="5" type="primary">rimI</name>
    <name evidence="5" type="ORF">GCM10022377_08700</name>
</gene>
<dbReference type="GO" id="GO:0005840">
    <property type="term" value="C:ribosome"/>
    <property type="evidence" value="ECO:0007669"/>
    <property type="project" value="UniProtKB-KW"/>
</dbReference>
<keyword evidence="1" id="KW-0808">Transferase</keyword>
<comment type="catalytic activity">
    <reaction evidence="3">
        <text>N-terminal L-alanyl-[ribosomal protein bS18] + acetyl-CoA = N-terminal N(alpha)-acetyl-L-alanyl-[ribosomal protein bS18] + CoA + H(+)</text>
        <dbReference type="Rhea" id="RHEA:43756"/>
        <dbReference type="Rhea" id="RHEA-COMP:10676"/>
        <dbReference type="Rhea" id="RHEA-COMP:10677"/>
        <dbReference type="ChEBI" id="CHEBI:15378"/>
        <dbReference type="ChEBI" id="CHEBI:57287"/>
        <dbReference type="ChEBI" id="CHEBI:57288"/>
        <dbReference type="ChEBI" id="CHEBI:64718"/>
        <dbReference type="ChEBI" id="CHEBI:83683"/>
        <dbReference type="EC" id="2.3.1.266"/>
    </reaction>
</comment>
<keyword evidence="5" id="KW-0687">Ribonucleoprotein</keyword>
<protein>
    <recommendedName>
        <fullName evidence="3">[Ribosomal protein bS18]-alanine N-acetyltransferase</fullName>
        <ecNumber evidence="3">2.3.1.266</ecNumber>
    </recommendedName>
</protein>
<dbReference type="Proteomes" id="UP001501536">
    <property type="component" value="Unassembled WGS sequence"/>
</dbReference>
<keyword evidence="5" id="KW-0689">Ribosomal protein</keyword>
<comment type="subcellular location">
    <subcellularLocation>
        <location evidence="3">Cytoplasm</location>
    </subcellularLocation>
</comment>
<dbReference type="PANTHER" id="PTHR43877">
    <property type="entry name" value="AMINOALKYLPHOSPHONATE N-ACETYLTRANSFERASE-RELATED-RELATED"/>
    <property type="match status" value="1"/>
</dbReference>
<accession>A0ABP7D1M0</accession>
<keyword evidence="2" id="KW-0012">Acyltransferase</keyword>
<comment type="function">
    <text evidence="3">Acetylates the N-terminal alanine of ribosomal protein bS18.</text>
</comment>
<keyword evidence="6" id="KW-1185">Reference proteome</keyword>
<keyword evidence="3" id="KW-0963">Cytoplasm</keyword>
<dbReference type="Gene3D" id="3.40.630.30">
    <property type="match status" value="1"/>
</dbReference>
<dbReference type="InterPro" id="IPR050832">
    <property type="entry name" value="Bact_Acetyltransf"/>
</dbReference>
<dbReference type="InterPro" id="IPR000182">
    <property type="entry name" value="GNAT_dom"/>
</dbReference>
<dbReference type="EC" id="2.3.1.266" evidence="3"/>
<feature type="domain" description="N-acetyltransferase" evidence="4">
    <location>
        <begin position="3"/>
        <end position="148"/>
    </location>
</feature>
<dbReference type="EMBL" id="BAABCJ010000001">
    <property type="protein sequence ID" value="GAA3698043.1"/>
    <property type="molecule type" value="Genomic_DNA"/>
</dbReference>